<sequence length="87" mass="9789">MLLASTALILATLAGYAALCTVSPFAVCRTCSGTGLRNTRRRSMKLCRRCKGRRYRLRTGRRLFHTGQHIHQAGTRHTADRDQEFPA</sequence>
<keyword evidence="2" id="KW-0732">Signal</keyword>
<dbReference type="Proteomes" id="UP000675554">
    <property type="component" value="Unassembled WGS sequence"/>
</dbReference>
<evidence type="ECO:0008006" key="5">
    <source>
        <dbReference type="Google" id="ProtNLM"/>
    </source>
</evidence>
<evidence type="ECO:0000256" key="2">
    <source>
        <dbReference type="SAM" id="SignalP"/>
    </source>
</evidence>
<feature type="chain" id="PRO_5039577647" description="Secreted protein" evidence="2">
    <location>
        <begin position="18"/>
        <end position="87"/>
    </location>
</feature>
<dbReference type="EMBL" id="JAGSMN010000943">
    <property type="protein sequence ID" value="MBR7677469.1"/>
    <property type="molecule type" value="Genomic_DNA"/>
</dbReference>
<dbReference type="AlphaFoldDB" id="A0A8T4IZB6"/>
<dbReference type="InterPro" id="IPR036410">
    <property type="entry name" value="HSP_DnaJ_Cys-rich_dom_sf"/>
</dbReference>
<dbReference type="SUPFAM" id="SSF57938">
    <property type="entry name" value="DnaJ/Hsp40 cysteine-rich domain"/>
    <property type="match status" value="1"/>
</dbReference>
<feature type="signal peptide" evidence="2">
    <location>
        <begin position="1"/>
        <end position="17"/>
    </location>
</feature>
<feature type="region of interest" description="Disordered" evidence="1">
    <location>
        <begin position="68"/>
        <end position="87"/>
    </location>
</feature>
<keyword evidence="4" id="KW-1185">Reference proteome</keyword>
<organism evidence="3 4">
    <name type="scientific">Streptomyces daliensis</name>
    <dbReference type="NCBI Taxonomy" id="299421"/>
    <lineage>
        <taxon>Bacteria</taxon>
        <taxon>Bacillati</taxon>
        <taxon>Actinomycetota</taxon>
        <taxon>Actinomycetes</taxon>
        <taxon>Kitasatosporales</taxon>
        <taxon>Streptomycetaceae</taxon>
        <taxon>Streptomyces</taxon>
    </lineage>
</organism>
<gene>
    <name evidence="3" type="ORF">KDA82_31665</name>
</gene>
<feature type="compositionally biased region" description="Basic and acidic residues" evidence="1">
    <location>
        <begin position="77"/>
        <end position="87"/>
    </location>
</feature>
<reference evidence="3" key="1">
    <citation type="submission" date="2021-04" db="EMBL/GenBank/DDBJ databases">
        <title>Sequencing of actinobacteria type strains.</title>
        <authorList>
            <person name="Nguyen G.-S."/>
            <person name="Wentzel A."/>
        </authorList>
    </citation>
    <scope>NUCLEOTIDE SEQUENCE</scope>
    <source>
        <strain evidence="3">DSM 42095</strain>
    </source>
</reference>
<evidence type="ECO:0000313" key="4">
    <source>
        <dbReference type="Proteomes" id="UP000675554"/>
    </source>
</evidence>
<protein>
    <recommendedName>
        <fullName evidence="5">Secreted protein</fullName>
    </recommendedName>
</protein>
<evidence type="ECO:0000313" key="3">
    <source>
        <dbReference type="EMBL" id="MBR7677469.1"/>
    </source>
</evidence>
<comment type="caution">
    <text evidence="3">The sequence shown here is derived from an EMBL/GenBank/DDBJ whole genome shotgun (WGS) entry which is preliminary data.</text>
</comment>
<proteinExistence type="predicted"/>
<evidence type="ECO:0000256" key="1">
    <source>
        <dbReference type="SAM" id="MobiDB-lite"/>
    </source>
</evidence>
<accession>A0A8T4IZB6</accession>
<name>A0A8T4IZB6_9ACTN</name>